<organism evidence="7 8">
    <name type="scientific">Halococcus hamelinensis 100A6</name>
    <dbReference type="NCBI Taxonomy" id="1132509"/>
    <lineage>
        <taxon>Archaea</taxon>
        <taxon>Methanobacteriati</taxon>
        <taxon>Methanobacteriota</taxon>
        <taxon>Stenosarchaea group</taxon>
        <taxon>Halobacteria</taxon>
        <taxon>Halobacteriales</taxon>
        <taxon>Halococcaceae</taxon>
        <taxon>Halococcus</taxon>
    </lineage>
</organism>
<keyword evidence="1" id="KW-0805">Transcription regulation</keyword>
<dbReference type="InterPro" id="IPR031803">
    <property type="entry name" value="BAT_GAF/HTH-assoc"/>
</dbReference>
<dbReference type="Gene3D" id="3.30.450.40">
    <property type="match status" value="1"/>
</dbReference>
<feature type="domain" description="Bacterioopsin transcriptional activator GAF and HTH associated" evidence="6">
    <location>
        <begin position="187"/>
        <end position="340"/>
    </location>
</feature>
<dbReference type="RefSeq" id="WP_007691654.1">
    <property type="nucleotide sequence ID" value="NZ_AOMB01000014.1"/>
</dbReference>
<evidence type="ECO:0000256" key="2">
    <source>
        <dbReference type="ARBA" id="ARBA00023163"/>
    </source>
</evidence>
<accession>M0M2B6</accession>
<evidence type="ECO:0000259" key="5">
    <source>
        <dbReference type="Pfam" id="PF13185"/>
    </source>
</evidence>
<dbReference type="InterPro" id="IPR003018">
    <property type="entry name" value="GAF"/>
</dbReference>
<dbReference type="AlphaFoldDB" id="M0M2B6"/>
<dbReference type="InterPro" id="IPR036388">
    <property type="entry name" value="WH-like_DNA-bd_sf"/>
</dbReference>
<reference evidence="7 8" key="1">
    <citation type="journal article" date="2014" name="PLoS Genet.">
        <title>Phylogenetically driven sequencing of extremely halophilic archaea reveals strategies for static and dynamic osmo-response.</title>
        <authorList>
            <person name="Becker E.A."/>
            <person name="Seitzer P.M."/>
            <person name="Tritt A."/>
            <person name="Larsen D."/>
            <person name="Krusor M."/>
            <person name="Yao A.I."/>
            <person name="Wu D."/>
            <person name="Madern D."/>
            <person name="Eisen J.A."/>
            <person name="Darling A.E."/>
            <person name="Facciotti M.T."/>
        </authorList>
    </citation>
    <scope>NUCLEOTIDE SEQUENCE [LARGE SCALE GENOMIC DNA]</scope>
    <source>
        <strain evidence="7 8">100A6</strain>
    </source>
</reference>
<dbReference type="PANTHER" id="PTHR34236">
    <property type="entry name" value="DIMETHYL SULFOXIDE REDUCTASE TRANSCRIPTIONAL ACTIVATOR"/>
    <property type="match status" value="1"/>
</dbReference>
<dbReference type="Proteomes" id="UP000011566">
    <property type="component" value="Unassembled WGS sequence"/>
</dbReference>
<dbReference type="InterPro" id="IPR007050">
    <property type="entry name" value="HTH_bacterioopsin"/>
</dbReference>
<dbReference type="PATRIC" id="fig|1132509.6.peg.1244"/>
<feature type="domain" description="GAF" evidence="5">
    <location>
        <begin position="45"/>
        <end position="175"/>
    </location>
</feature>
<evidence type="ECO:0000313" key="7">
    <source>
        <dbReference type="EMBL" id="EMA39967.1"/>
    </source>
</evidence>
<evidence type="ECO:0000259" key="4">
    <source>
        <dbReference type="Pfam" id="PF04967"/>
    </source>
</evidence>
<protein>
    <submittedName>
        <fullName evidence="7">Bacterio-opsin activator-like protein</fullName>
    </submittedName>
</protein>
<dbReference type="eggNOG" id="arCOG02278">
    <property type="taxonomic scope" value="Archaea"/>
</dbReference>
<dbReference type="Pfam" id="PF13185">
    <property type="entry name" value="GAF_2"/>
    <property type="match status" value="1"/>
</dbReference>
<dbReference type="Pfam" id="PF15915">
    <property type="entry name" value="BAT"/>
    <property type="match status" value="1"/>
</dbReference>
<sequence>MDQRRAEKALAERERRLERQRDELARLDRINVVIQGIIRGLVGAATREEIERTVCERIAASDLYGVAWIAERDGRGDLAVETGAGVEDIAAVATDGGLADPGVRALETGTVQVVEEPSPSAADEPGGSGPVAMVPLSYREVVYGVLGLSATHPDAFAERERAGLTVLGEVAGFAISAAQNMKLLLSDTAVAVTLRLTDDTAFPIAVTDRLDCRYRLDGMVPAADDTVLQYVTIEGAPPESVLDLAETFSGVAEARLVSGGENGGLFEFATTEGPADVAIDVGGTVRRLTSEDGEARLVCEVAADTDVRRVVDAFEAAYPGTALLSKRAVELPVGTEAGFRQAVDDRLTEKQRAAVRAAFFAGYYDWPRGSTAEELAASMGISSPTLHSHLRKAQRKLLTAFLDEDG</sequence>
<keyword evidence="3" id="KW-0175">Coiled coil</keyword>
<dbReference type="SUPFAM" id="SSF55781">
    <property type="entry name" value="GAF domain-like"/>
    <property type="match status" value="1"/>
</dbReference>
<dbReference type="EMBL" id="AOMB01000014">
    <property type="protein sequence ID" value="EMA39967.1"/>
    <property type="molecule type" value="Genomic_DNA"/>
</dbReference>
<dbReference type="Gene3D" id="1.10.10.10">
    <property type="entry name" value="Winged helix-like DNA-binding domain superfamily/Winged helix DNA-binding domain"/>
    <property type="match status" value="1"/>
</dbReference>
<comment type="caution">
    <text evidence="7">The sequence shown here is derived from an EMBL/GenBank/DDBJ whole genome shotgun (WGS) entry which is preliminary data.</text>
</comment>
<feature type="coiled-coil region" evidence="3">
    <location>
        <begin position="3"/>
        <end position="30"/>
    </location>
</feature>
<dbReference type="InterPro" id="IPR029016">
    <property type="entry name" value="GAF-like_dom_sf"/>
</dbReference>
<keyword evidence="2" id="KW-0804">Transcription</keyword>
<evidence type="ECO:0000256" key="1">
    <source>
        <dbReference type="ARBA" id="ARBA00023015"/>
    </source>
</evidence>
<feature type="domain" description="HTH bat-type" evidence="4">
    <location>
        <begin position="347"/>
        <end position="398"/>
    </location>
</feature>
<name>M0M2B6_9EURY</name>
<dbReference type="PANTHER" id="PTHR34236:SF1">
    <property type="entry name" value="DIMETHYL SULFOXIDE REDUCTASE TRANSCRIPTIONAL ACTIVATOR"/>
    <property type="match status" value="1"/>
</dbReference>
<proteinExistence type="predicted"/>
<gene>
    <name evidence="7" type="ORF">C447_05428</name>
</gene>
<keyword evidence="8" id="KW-1185">Reference proteome</keyword>
<evidence type="ECO:0000313" key="8">
    <source>
        <dbReference type="Proteomes" id="UP000011566"/>
    </source>
</evidence>
<dbReference type="Pfam" id="PF04967">
    <property type="entry name" value="HTH_10"/>
    <property type="match status" value="1"/>
</dbReference>
<evidence type="ECO:0000259" key="6">
    <source>
        <dbReference type="Pfam" id="PF15915"/>
    </source>
</evidence>
<evidence type="ECO:0000256" key="3">
    <source>
        <dbReference type="SAM" id="Coils"/>
    </source>
</evidence>